<dbReference type="NCBIfam" id="TIGR01549">
    <property type="entry name" value="HAD-SF-IA-v1"/>
    <property type="match status" value="1"/>
</dbReference>
<comment type="pathway">
    <text evidence="2">Organic acid metabolism; glycolate biosynthesis; glycolate from 2-phosphoglycolate: step 1/1.</text>
</comment>
<evidence type="ECO:0000256" key="2">
    <source>
        <dbReference type="ARBA" id="ARBA00004818"/>
    </source>
</evidence>
<proteinExistence type="inferred from homology"/>
<dbReference type="InterPro" id="IPR023214">
    <property type="entry name" value="HAD_sf"/>
</dbReference>
<keyword evidence="5" id="KW-0378">Hydrolase</keyword>
<dbReference type="Pfam" id="PF00702">
    <property type="entry name" value="Hydrolase"/>
    <property type="match status" value="1"/>
</dbReference>
<dbReference type="InterPro" id="IPR050155">
    <property type="entry name" value="HAD-like_hydrolase_sf"/>
</dbReference>
<comment type="catalytic activity">
    <reaction evidence="1">
        <text>2-phosphoglycolate + H2O = glycolate + phosphate</text>
        <dbReference type="Rhea" id="RHEA:14369"/>
        <dbReference type="ChEBI" id="CHEBI:15377"/>
        <dbReference type="ChEBI" id="CHEBI:29805"/>
        <dbReference type="ChEBI" id="CHEBI:43474"/>
        <dbReference type="ChEBI" id="CHEBI:58033"/>
        <dbReference type="EC" id="3.1.3.18"/>
    </reaction>
</comment>
<dbReference type="InterPro" id="IPR006439">
    <property type="entry name" value="HAD-SF_hydro_IA"/>
</dbReference>
<accession>A0A679JM95</accession>
<dbReference type="PANTHER" id="PTHR43434">
    <property type="entry name" value="PHOSPHOGLYCOLATE PHOSPHATASE"/>
    <property type="match status" value="1"/>
</dbReference>
<name>A0A679JM95_9HYPH</name>
<protein>
    <recommendedName>
        <fullName evidence="4">phosphoglycolate phosphatase</fullName>
        <ecNumber evidence="4">3.1.3.18</ecNumber>
    </recommendedName>
</protein>
<dbReference type="InterPro" id="IPR023198">
    <property type="entry name" value="PGP-like_dom2"/>
</dbReference>
<dbReference type="SUPFAM" id="SSF56784">
    <property type="entry name" value="HAD-like"/>
    <property type="match status" value="1"/>
</dbReference>
<reference evidence="5" key="1">
    <citation type="submission" date="2019-12" db="EMBL/GenBank/DDBJ databases">
        <authorList>
            <person name="Cremers G."/>
        </authorList>
    </citation>
    <scope>NUCLEOTIDE SEQUENCE</scope>
    <source>
        <strain evidence="5">Mbul2</strain>
        <plasmid evidence="5">1</plasmid>
    </source>
</reference>
<dbReference type="PANTHER" id="PTHR43434:SF1">
    <property type="entry name" value="PHOSPHOGLYCOLATE PHOSPHATASE"/>
    <property type="match status" value="1"/>
</dbReference>
<evidence type="ECO:0000256" key="1">
    <source>
        <dbReference type="ARBA" id="ARBA00000830"/>
    </source>
</evidence>
<dbReference type="InterPro" id="IPR036412">
    <property type="entry name" value="HAD-like_sf"/>
</dbReference>
<dbReference type="GO" id="GO:0008967">
    <property type="term" value="F:phosphoglycolate phosphatase activity"/>
    <property type="evidence" value="ECO:0007669"/>
    <property type="project" value="UniProtKB-EC"/>
</dbReference>
<sequence length="244" mass="25549">MTVTTPRRLAGVLFDKDGTLIDFDRTWGPAAYAVMDDLAGGDRVRLEDLMAVSHYVEEERRFLPTSPLIAGSSAAYGPIWAKVLGRPVGPDLYGEMDRLFRREGLAHLCPIGDPAATAQRLADAGYALGIATNDAEASARAQADILGLTPHLTYVAGYDSGHGSKPEPGMVSAFATHLNVAPGRIAMVGDSPYDLVAGRSAGAVTIAVLSGPLGEGAREVMAPLADHVIASIGDLATLLDRIAE</sequence>
<dbReference type="GO" id="GO:0006281">
    <property type="term" value="P:DNA repair"/>
    <property type="evidence" value="ECO:0007669"/>
    <property type="project" value="TreeGrafter"/>
</dbReference>
<dbReference type="EC" id="3.1.3.18" evidence="4"/>
<dbReference type="Gene3D" id="3.40.50.1000">
    <property type="entry name" value="HAD superfamily/HAD-like"/>
    <property type="match status" value="1"/>
</dbReference>
<dbReference type="SFLD" id="SFLDS00003">
    <property type="entry name" value="Haloacid_Dehalogenase"/>
    <property type="match status" value="1"/>
</dbReference>
<evidence type="ECO:0000256" key="3">
    <source>
        <dbReference type="ARBA" id="ARBA00006171"/>
    </source>
</evidence>
<dbReference type="AlphaFoldDB" id="A0A679JM95"/>
<keyword evidence="5" id="KW-0614">Plasmid</keyword>
<geneLocation type="plasmid" evidence="5">
    <name>1</name>
</geneLocation>
<evidence type="ECO:0000313" key="5">
    <source>
        <dbReference type="EMBL" id="CAA2140188.1"/>
    </source>
</evidence>
<dbReference type="EMBL" id="LR743510">
    <property type="protein sequence ID" value="CAA2140188.1"/>
    <property type="molecule type" value="Genomic_DNA"/>
</dbReference>
<dbReference type="GO" id="GO:0005829">
    <property type="term" value="C:cytosol"/>
    <property type="evidence" value="ECO:0007669"/>
    <property type="project" value="TreeGrafter"/>
</dbReference>
<comment type="similarity">
    <text evidence="3">Belongs to the HAD-like hydrolase superfamily. CbbY/CbbZ/Gph/YieH family.</text>
</comment>
<dbReference type="Gene3D" id="1.10.150.240">
    <property type="entry name" value="Putative phosphatase, domain 2"/>
    <property type="match status" value="1"/>
</dbReference>
<gene>
    <name evidence="5" type="primary">gph_2</name>
    <name evidence="5" type="ORF">MBLL_02002</name>
</gene>
<evidence type="ECO:0000256" key="4">
    <source>
        <dbReference type="ARBA" id="ARBA00013078"/>
    </source>
</evidence>
<dbReference type="SFLD" id="SFLDG01129">
    <property type="entry name" value="C1.5:_HAD__Beta-PGM__Phosphata"/>
    <property type="match status" value="1"/>
</dbReference>
<organism evidence="5">
    <name type="scientific">Methylobacterium bullatum</name>
    <dbReference type="NCBI Taxonomy" id="570505"/>
    <lineage>
        <taxon>Bacteria</taxon>
        <taxon>Pseudomonadati</taxon>
        <taxon>Pseudomonadota</taxon>
        <taxon>Alphaproteobacteria</taxon>
        <taxon>Hyphomicrobiales</taxon>
        <taxon>Methylobacteriaceae</taxon>
        <taxon>Methylobacterium</taxon>
    </lineage>
</organism>